<feature type="transmembrane region" description="Helical" evidence="9">
    <location>
        <begin position="115"/>
        <end position="137"/>
    </location>
</feature>
<comment type="caution">
    <text evidence="10">The sequence shown here is derived from an EMBL/GenBank/DDBJ whole genome shotgun (WGS) entry which is preliminary data.</text>
</comment>
<protein>
    <recommendedName>
        <fullName evidence="8">Biotin transporter</fullName>
    </recommendedName>
</protein>
<feature type="transmembrane region" description="Helical" evidence="9">
    <location>
        <begin position="15"/>
        <end position="48"/>
    </location>
</feature>
<evidence type="ECO:0000256" key="4">
    <source>
        <dbReference type="ARBA" id="ARBA00022475"/>
    </source>
</evidence>
<gene>
    <name evidence="10" type="ORF">C7P63_01090</name>
</gene>
<dbReference type="Gene3D" id="1.10.1760.20">
    <property type="match status" value="1"/>
</dbReference>
<reference evidence="10 11" key="1">
    <citation type="submission" date="2018-03" db="EMBL/GenBank/DDBJ databases">
        <authorList>
            <person name="Gulvik C.A."/>
        </authorList>
    </citation>
    <scope>NUCLEOTIDE SEQUENCE [LARGE SCALE GENOMIC DNA]</scope>
    <source>
        <strain evidence="10 11">JCM 31581</strain>
    </source>
</reference>
<keyword evidence="5 9" id="KW-0812">Transmembrane</keyword>
<evidence type="ECO:0000313" key="10">
    <source>
        <dbReference type="EMBL" id="RST89703.1"/>
    </source>
</evidence>
<dbReference type="EMBL" id="PXZH01000001">
    <property type="protein sequence ID" value="RST89703.1"/>
    <property type="molecule type" value="Genomic_DNA"/>
</dbReference>
<evidence type="ECO:0000256" key="7">
    <source>
        <dbReference type="ARBA" id="ARBA00023136"/>
    </source>
</evidence>
<keyword evidence="7 8" id="KW-0472">Membrane</keyword>
<evidence type="ECO:0000313" key="11">
    <source>
        <dbReference type="Proteomes" id="UP000277864"/>
    </source>
</evidence>
<keyword evidence="4 8" id="KW-1003">Cell membrane</keyword>
<dbReference type="PANTHER" id="PTHR34295:SF4">
    <property type="entry name" value="BIOTIN TRANSPORTER BIOY-RELATED"/>
    <property type="match status" value="1"/>
</dbReference>
<sequence>MTHTKLKQWIINGQSAIIIAVLAQITIPLGFVPLTGQTLGVGIIATLLSPLNSTIAVSIYLLLGGIGLPVFAGFNSGLGVLVGPTGGYLVGFIFNTLITSYLIQKRGQYTVTWTTIANIIGAIVTLIFGTLWLKVAANLNWQGALANGFIPFILPGILKAWLASFIGVTVYKALTRAHISLN</sequence>
<accession>A0A429Z7Q7</accession>
<comment type="subcellular location">
    <subcellularLocation>
        <location evidence="1 8">Cell membrane</location>
        <topology evidence="1 8">Multi-pass membrane protein</topology>
    </subcellularLocation>
</comment>
<evidence type="ECO:0000256" key="8">
    <source>
        <dbReference type="PIRNR" id="PIRNR016661"/>
    </source>
</evidence>
<dbReference type="Pfam" id="PF02632">
    <property type="entry name" value="BioY"/>
    <property type="match status" value="1"/>
</dbReference>
<dbReference type="AlphaFoldDB" id="A0A429Z7Q7"/>
<evidence type="ECO:0000256" key="5">
    <source>
        <dbReference type="ARBA" id="ARBA00022692"/>
    </source>
</evidence>
<evidence type="ECO:0000256" key="2">
    <source>
        <dbReference type="ARBA" id="ARBA00010692"/>
    </source>
</evidence>
<feature type="transmembrane region" description="Helical" evidence="9">
    <location>
        <begin position="149"/>
        <end position="171"/>
    </location>
</feature>
<evidence type="ECO:0000256" key="3">
    <source>
        <dbReference type="ARBA" id="ARBA00022448"/>
    </source>
</evidence>
<keyword evidence="11" id="KW-1185">Reference proteome</keyword>
<feature type="transmembrane region" description="Helical" evidence="9">
    <location>
        <begin position="86"/>
        <end position="103"/>
    </location>
</feature>
<dbReference type="GO" id="GO:0005886">
    <property type="term" value="C:plasma membrane"/>
    <property type="evidence" value="ECO:0007669"/>
    <property type="project" value="UniProtKB-SubCell"/>
</dbReference>
<keyword evidence="3 8" id="KW-0813">Transport</keyword>
<evidence type="ECO:0000256" key="6">
    <source>
        <dbReference type="ARBA" id="ARBA00022989"/>
    </source>
</evidence>
<dbReference type="PIRSF" id="PIRSF016661">
    <property type="entry name" value="BioY"/>
    <property type="match status" value="1"/>
</dbReference>
<proteinExistence type="inferred from homology"/>
<organism evidence="10 11">
    <name type="scientific">Vagococcus humatus</name>
    <dbReference type="NCBI Taxonomy" id="1889241"/>
    <lineage>
        <taxon>Bacteria</taxon>
        <taxon>Bacillati</taxon>
        <taxon>Bacillota</taxon>
        <taxon>Bacilli</taxon>
        <taxon>Lactobacillales</taxon>
        <taxon>Enterococcaceae</taxon>
        <taxon>Vagococcus</taxon>
    </lineage>
</organism>
<dbReference type="PANTHER" id="PTHR34295">
    <property type="entry name" value="BIOTIN TRANSPORTER BIOY"/>
    <property type="match status" value="1"/>
</dbReference>
<evidence type="ECO:0000256" key="1">
    <source>
        <dbReference type="ARBA" id="ARBA00004651"/>
    </source>
</evidence>
<comment type="similarity">
    <text evidence="2 8">Belongs to the BioY family.</text>
</comment>
<keyword evidence="6 9" id="KW-1133">Transmembrane helix</keyword>
<dbReference type="GO" id="GO:0015225">
    <property type="term" value="F:biotin transmembrane transporter activity"/>
    <property type="evidence" value="ECO:0007669"/>
    <property type="project" value="UniProtKB-UniRule"/>
</dbReference>
<dbReference type="RefSeq" id="WP_125942313.1">
    <property type="nucleotide sequence ID" value="NZ_PXZH01000001.1"/>
</dbReference>
<dbReference type="Proteomes" id="UP000277864">
    <property type="component" value="Unassembled WGS sequence"/>
</dbReference>
<dbReference type="OrthoDB" id="9803495at2"/>
<evidence type="ECO:0000256" key="9">
    <source>
        <dbReference type="SAM" id="Phobius"/>
    </source>
</evidence>
<name>A0A429Z7Q7_9ENTE</name>
<dbReference type="InterPro" id="IPR003784">
    <property type="entry name" value="BioY"/>
</dbReference>